<keyword evidence="2" id="KW-0238">DNA-binding</keyword>
<dbReference type="Pfam" id="PF01022">
    <property type="entry name" value="HTH_5"/>
    <property type="match status" value="1"/>
</dbReference>
<dbReference type="PANTHER" id="PTHR33154:SF33">
    <property type="entry name" value="TRANSCRIPTIONAL REPRESSOR SDPR"/>
    <property type="match status" value="1"/>
</dbReference>
<dbReference type="EMBL" id="BJXW01000004">
    <property type="protein sequence ID" value="GEN30007.1"/>
    <property type="molecule type" value="Genomic_DNA"/>
</dbReference>
<dbReference type="Gene3D" id="1.10.10.10">
    <property type="entry name" value="Winged helix-like DNA-binding domain superfamily/Winged helix DNA-binding domain"/>
    <property type="match status" value="1"/>
</dbReference>
<proteinExistence type="predicted"/>
<evidence type="ECO:0000313" key="5">
    <source>
        <dbReference type="EMBL" id="GEN30007.1"/>
    </source>
</evidence>
<name>A0A511UTT8_9BACI</name>
<gene>
    <name evidence="5" type="ORF">CQU01_02450</name>
</gene>
<dbReference type="OrthoDB" id="9790747at2"/>
<organism evidence="5 6">
    <name type="scientific">Cerasibacillus quisquiliarum</name>
    <dbReference type="NCBI Taxonomy" id="227865"/>
    <lineage>
        <taxon>Bacteria</taxon>
        <taxon>Bacillati</taxon>
        <taxon>Bacillota</taxon>
        <taxon>Bacilli</taxon>
        <taxon>Bacillales</taxon>
        <taxon>Bacillaceae</taxon>
        <taxon>Cerasibacillus</taxon>
    </lineage>
</organism>
<dbReference type="InterPro" id="IPR001845">
    <property type="entry name" value="HTH_ArsR_DNA-bd_dom"/>
</dbReference>
<evidence type="ECO:0000256" key="1">
    <source>
        <dbReference type="ARBA" id="ARBA00023015"/>
    </source>
</evidence>
<evidence type="ECO:0000259" key="4">
    <source>
        <dbReference type="PROSITE" id="PS50987"/>
    </source>
</evidence>
<evidence type="ECO:0000313" key="6">
    <source>
        <dbReference type="Proteomes" id="UP000321491"/>
    </source>
</evidence>
<dbReference type="InterPro" id="IPR036388">
    <property type="entry name" value="WH-like_DNA-bd_sf"/>
</dbReference>
<dbReference type="PANTHER" id="PTHR33154">
    <property type="entry name" value="TRANSCRIPTIONAL REGULATOR, ARSR FAMILY"/>
    <property type="match status" value="1"/>
</dbReference>
<sequence length="94" mass="11128">MDLIRIYKALSNPTRIQILQWLKEPEKHFSEVYPEGVCVSDIQKKVKLSQSTVSLYLSILQDAGFIQSTRQGQWTYYKRNEKQIEEIKQCMMDL</sequence>
<dbReference type="InterPro" id="IPR051081">
    <property type="entry name" value="HTH_MetalResp_TranReg"/>
</dbReference>
<dbReference type="Proteomes" id="UP000321491">
    <property type="component" value="Unassembled WGS sequence"/>
</dbReference>
<dbReference type="InterPro" id="IPR011991">
    <property type="entry name" value="ArsR-like_HTH"/>
</dbReference>
<dbReference type="GO" id="GO:0003677">
    <property type="term" value="F:DNA binding"/>
    <property type="evidence" value="ECO:0007669"/>
    <property type="project" value="UniProtKB-KW"/>
</dbReference>
<dbReference type="SMART" id="SM00418">
    <property type="entry name" value="HTH_ARSR"/>
    <property type="match status" value="1"/>
</dbReference>
<dbReference type="InterPro" id="IPR036390">
    <property type="entry name" value="WH_DNA-bd_sf"/>
</dbReference>
<keyword evidence="3" id="KW-0804">Transcription</keyword>
<feature type="domain" description="HTH arsR-type" evidence="4">
    <location>
        <begin position="1"/>
        <end position="94"/>
    </location>
</feature>
<reference evidence="5 6" key="1">
    <citation type="submission" date="2019-07" db="EMBL/GenBank/DDBJ databases">
        <title>Whole genome shotgun sequence of Cerasibacillus quisquiliarum NBRC 102429.</title>
        <authorList>
            <person name="Hosoyama A."/>
            <person name="Uohara A."/>
            <person name="Ohji S."/>
            <person name="Ichikawa N."/>
        </authorList>
    </citation>
    <scope>NUCLEOTIDE SEQUENCE [LARGE SCALE GENOMIC DNA]</scope>
    <source>
        <strain evidence="5 6">NBRC 102429</strain>
    </source>
</reference>
<evidence type="ECO:0000256" key="3">
    <source>
        <dbReference type="ARBA" id="ARBA00023163"/>
    </source>
</evidence>
<dbReference type="NCBIfam" id="NF033788">
    <property type="entry name" value="HTH_metalloreg"/>
    <property type="match status" value="1"/>
</dbReference>
<dbReference type="CDD" id="cd00090">
    <property type="entry name" value="HTH_ARSR"/>
    <property type="match status" value="1"/>
</dbReference>
<accession>A0A511UTT8</accession>
<keyword evidence="1" id="KW-0805">Transcription regulation</keyword>
<protein>
    <submittedName>
        <fullName evidence="5">Transcriptional regulator</fullName>
    </submittedName>
</protein>
<dbReference type="RefSeq" id="WP_146934758.1">
    <property type="nucleotide sequence ID" value="NZ_BJXW01000004.1"/>
</dbReference>
<comment type="caution">
    <text evidence="5">The sequence shown here is derived from an EMBL/GenBank/DDBJ whole genome shotgun (WGS) entry which is preliminary data.</text>
</comment>
<dbReference type="AlphaFoldDB" id="A0A511UTT8"/>
<dbReference type="PROSITE" id="PS50987">
    <property type="entry name" value="HTH_ARSR_2"/>
    <property type="match status" value="1"/>
</dbReference>
<keyword evidence="6" id="KW-1185">Reference proteome</keyword>
<dbReference type="GO" id="GO:0003700">
    <property type="term" value="F:DNA-binding transcription factor activity"/>
    <property type="evidence" value="ECO:0007669"/>
    <property type="project" value="InterPro"/>
</dbReference>
<evidence type="ECO:0000256" key="2">
    <source>
        <dbReference type="ARBA" id="ARBA00023125"/>
    </source>
</evidence>
<dbReference type="SUPFAM" id="SSF46785">
    <property type="entry name" value="Winged helix' DNA-binding domain"/>
    <property type="match status" value="1"/>
</dbReference>